<dbReference type="SUPFAM" id="SSF140453">
    <property type="entry name" value="EsxAB dimer-like"/>
    <property type="match status" value="1"/>
</dbReference>
<dbReference type="Proteomes" id="UP000315628">
    <property type="component" value="Unassembled WGS sequence"/>
</dbReference>
<accession>A0A560WHL9</accession>
<reference evidence="2 3" key="1">
    <citation type="submission" date="2019-06" db="EMBL/GenBank/DDBJ databases">
        <title>Sequencing the genomes of 1000 actinobacteria strains.</title>
        <authorList>
            <person name="Klenk H.-P."/>
        </authorList>
    </citation>
    <scope>NUCLEOTIDE SEQUENCE [LARGE SCALE GENOMIC DNA]</scope>
    <source>
        <strain evidence="2 3">DSM 18935</strain>
    </source>
</reference>
<dbReference type="RefSeq" id="WP_144855466.1">
    <property type="nucleotide sequence ID" value="NZ_BAAAYT010000002.1"/>
</dbReference>
<organism evidence="2 3">
    <name type="scientific">Marihabitans asiaticum</name>
    <dbReference type="NCBI Taxonomy" id="415218"/>
    <lineage>
        <taxon>Bacteria</taxon>
        <taxon>Bacillati</taxon>
        <taxon>Actinomycetota</taxon>
        <taxon>Actinomycetes</taxon>
        <taxon>Micrococcales</taxon>
        <taxon>Intrasporangiaceae</taxon>
        <taxon>Marihabitans</taxon>
    </lineage>
</organism>
<name>A0A560WHL9_9MICO</name>
<dbReference type="InterPro" id="IPR036689">
    <property type="entry name" value="ESAT-6-like_sf"/>
</dbReference>
<comment type="similarity">
    <text evidence="1">Belongs to the WXG100 family.</text>
</comment>
<dbReference type="Pfam" id="PF06013">
    <property type="entry name" value="WXG100"/>
    <property type="match status" value="1"/>
</dbReference>
<dbReference type="NCBIfam" id="TIGR03930">
    <property type="entry name" value="WXG100_ESAT6"/>
    <property type="match status" value="1"/>
</dbReference>
<evidence type="ECO:0000313" key="3">
    <source>
        <dbReference type="Proteomes" id="UP000315628"/>
    </source>
</evidence>
<gene>
    <name evidence="2" type="ORF">FB557_0624</name>
</gene>
<sequence>MGTNFSVSTDALATSSSDVMGISADIESSVSAMMGRLTALQSEWSGSAAASFQQLAADWRSTQQVVKTSLDEIAQALRAASQTYDEAEAASRAMMGGR</sequence>
<protein>
    <recommendedName>
        <fullName evidence="1">ESAT-6-like protein</fullName>
    </recommendedName>
</protein>
<dbReference type="AlphaFoldDB" id="A0A560WHL9"/>
<comment type="caution">
    <text evidence="2">The sequence shown here is derived from an EMBL/GenBank/DDBJ whole genome shotgun (WGS) entry which is preliminary data.</text>
</comment>
<dbReference type="OrthoDB" id="4231069at2"/>
<dbReference type="InterPro" id="IPR010310">
    <property type="entry name" value="T7SS_ESAT-6-like"/>
</dbReference>
<dbReference type="EMBL" id="VIUW01000001">
    <property type="protein sequence ID" value="TWD17066.1"/>
    <property type="molecule type" value="Genomic_DNA"/>
</dbReference>
<evidence type="ECO:0000256" key="1">
    <source>
        <dbReference type="RuleBase" id="RU362001"/>
    </source>
</evidence>
<keyword evidence="3" id="KW-1185">Reference proteome</keyword>
<evidence type="ECO:0000313" key="2">
    <source>
        <dbReference type="EMBL" id="TWD17066.1"/>
    </source>
</evidence>
<dbReference type="Gene3D" id="1.10.287.1060">
    <property type="entry name" value="ESAT-6-like"/>
    <property type="match status" value="1"/>
</dbReference>
<proteinExistence type="inferred from homology"/>